<feature type="binding site" evidence="5">
    <location>
        <position position="41"/>
    </location>
    <ligand>
        <name>S-adenosyl-L-methionine</name>
        <dbReference type="ChEBI" id="CHEBI:59789"/>
    </ligand>
</feature>
<evidence type="ECO:0000256" key="3">
    <source>
        <dbReference type="ARBA" id="ARBA00022688"/>
    </source>
</evidence>
<keyword evidence="2 5" id="KW-0808">Transferase</keyword>
<dbReference type="HAMAP" id="MF_00472">
    <property type="entry name" value="UbiG"/>
    <property type="match status" value="1"/>
</dbReference>
<evidence type="ECO:0000313" key="6">
    <source>
        <dbReference type="EMBL" id="MBE1237104.1"/>
    </source>
</evidence>
<dbReference type="SUPFAM" id="SSF53335">
    <property type="entry name" value="S-adenosyl-L-methionine-dependent methyltransferases"/>
    <property type="match status" value="1"/>
</dbReference>
<proteinExistence type="inferred from homology"/>
<evidence type="ECO:0000256" key="5">
    <source>
        <dbReference type="HAMAP-Rule" id="MF_00472"/>
    </source>
</evidence>
<evidence type="ECO:0000256" key="4">
    <source>
        <dbReference type="ARBA" id="ARBA00022691"/>
    </source>
</evidence>
<dbReference type="RefSeq" id="WP_192534109.1">
    <property type="nucleotide sequence ID" value="NZ_JACZHT010000003.1"/>
</dbReference>
<dbReference type="EMBL" id="JACZHT010000003">
    <property type="protein sequence ID" value="MBE1237104.1"/>
    <property type="molecule type" value="Genomic_DNA"/>
</dbReference>
<dbReference type="NCBIfam" id="TIGR01983">
    <property type="entry name" value="UbiG"/>
    <property type="match status" value="1"/>
</dbReference>
<dbReference type="Proteomes" id="UP000631034">
    <property type="component" value="Unassembled WGS sequence"/>
</dbReference>
<dbReference type="InterPro" id="IPR029063">
    <property type="entry name" value="SAM-dependent_MTases_sf"/>
</dbReference>
<evidence type="ECO:0000256" key="1">
    <source>
        <dbReference type="ARBA" id="ARBA00022603"/>
    </source>
</evidence>
<keyword evidence="7" id="KW-1185">Reference proteome</keyword>
<evidence type="ECO:0000313" key="7">
    <source>
        <dbReference type="Proteomes" id="UP000631034"/>
    </source>
</evidence>
<gene>
    <name evidence="5 6" type="primary">ubiG</name>
    <name evidence="6" type="ORF">IHV25_05520</name>
</gene>
<comment type="catalytic activity">
    <reaction evidence="5">
        <text>a 3-(all-trans-polyprenyl)benzene-1,2-diol + S-adenosyl-L-methionine = a 2-methoxy-6-(all-trans-polyprenyl)phenol + S-adenosyl-L-homocysteine + H(+)</text>
        <dbReference type="Rhea" id="RHEA:31411"/>
        <dbReference type="Rhea" id="RHEA-COMP:9550"/>
        <dbReference type="Rhea" id="RHEA-COMP:9551"/>
        <dbReference type="ChEBI" id="CHEBI:15378"/>
        <dbReference type="ChEBI" id="CHEBI:57856"/>
        <dbReference type="ChEBI" id="CHEBI:59789"/>
        <dbReference type="ChEBI" id="CHEBI:62729"/>
        <dbReference type="ChEBI" id="CHEBI:62731"/>
        <dbReference type="EC" id="2.1.1.222"/>
    </reaction>
</comment>
<dbReference type="PANTHER" id="PTHR43464">
    <property type="entry name" value="METHYLTRANSFERASE"/>
    <property type="match status" value="1"/>
</dbReference>
<dbReference type="GO" id="GO:0010420">
    <property type="term" value="F:polyprenyldihydroxybenzoate methyltransferase activity"/>
    <property type="evidence" value="ECO:0007669"/>
    <property type="project" value="InterPro"/>
</dbReference>
<dbReference type="InterPro" id="IPR010233">
    <property type="entry name" value="UbiG_MeTrfase"/>
</dbReference>
<keyword evidence="1 5" id="KW-0489">Methyltransferase</keyword>
<dbReference type="EC" id="2.1.1.64" evidence="5"/>
<protein>
    <recommendedName>
        <fullName evidence="5">Ubiquinone biosynthesis O-methyltransferase</fullName>
    </recommendedName>
    <alternativeName>
        <fullName evidence="5">2-polyprenyl-6-hydroxyphenol methylase</fullName>
        <ecNumber evidence="5">2.1.1.222</ecNumber>
    </alternativeName>
    <alternativeName>
        <fullName evidence="5">3-demethylubiquinone 3-O-methyltransferase</fullName>
        <ecNumber evidence="5">2.1.1.64</ecNumber>
    </alternativeName>
</protein>
<feature type="binding site" evidence="5">
    <location>
        <position position="72"/>
    </location>
    <ligand>
        <name>S-adenosyl-L-methionine</name>
        <dbReference type="ChEBI" id="CHEBI:59789"/>
    </ligand>
</feature>
<accession>A0A8J6YNN0</accession>
<comment type="pathway">
    <text evidence="5">Cofactor biosynthesis; ubiquinone biosynthesis.</text>
</comment>
<dbReference type="Gene3D" id="3.40.50.150">
    <property type="entry name" value="Vaccinia Virus protein VP39"/>
    <property type="match status" value="1"/>
</dbReference>
<comment type="catalytic activity">
    <reaction evidence="5">
        <text>a 3-demethylubiquinol + S-adenosyl-L-methionine = a ubiquinol + S-adenosyl-L-homocysteine + H(+)</text>
        <dbReference type="Rhea" id="RHEA:44380"/>
        <dbReference type="Rhea" id="RHEA-COMP:9566"/>
        <dbReference type="Rhea" id="RHEA-COMP:10914"/>
        <dbReference type="ChEBI" id="CHEBI:15378"/>
        <dbReference type="ChEBI" id="CHEBI:17976"/>
        <dbReference type="ChEBI" id="CHEBI:57856"/>
        <dbReference type="ChEBI" id="CHEBI:59789"/>
        <dbReference type="ChEBI" id="CHEBI:84422"/>
        <dbReference type="EC" id="2.1.1.64"/>
    </reaction>
</comment>
<comment type="caution">
    <text evidence="6">The sequence shown here is derived from an EMBL/GenBank/DDBJ whole genome shotgun (WGS) entry which is preliminary data.</text>
</comment>
<feature type="binding site" evidence="5">
    <location>
        <position position="93"/>
    </location>
    <ligand>
        <name>S-adenosyl-L-methionine</name>
        <dbReference type="ChEBI" id="CHEBI:59789"/>
    </ligand>
</feature>
<dbReference type="CDD" id="cd02440">
    <property type="entry name" value="AdoMet_MTases"/>
    <property type="match status" value="1"/>
</dbReference>
<dbReference type="PANTHER" id="PTHR43464:SF19">
    <property type="entry name" value="UBIQUINONE BIOSYNTHESIS O-METHYLTRANSFERASE, MITOCHONDRIAL"/>
    <property type="match status" value="1"/>
</dbReference>
<dbReference type="Pfam" id="PF13489">
    <property type="entry name" value="Methyltransf_23"/>
    <property type="match status" value="1"/>
</dbReference>
<sequence length="247" mass="27314">MTDSPQTTASQAELAKFQAMADAWWDPKGKFRPLHDFNPVRLDFLREKLLQHFGRDRSVDRPFEGLTLLDIGCGGGLLAEPLAEMGFTVTGIDAVAKNIGTARAHADKSGVPVEYRVARPEELVSEGVTFDVVLAMEVLEHVADVDLFLQTLSDLMRPGGALAMATINRTVRAAVFAKFAAEYILRWMPPGTHDWNKFIKPSELAADLRRYGLEARSVEGVSFNPLGATWRRSSDVSMNYLMFAVKG</sequence>
<dbReference type="GO" id="GO:0061542">
    <property type="term" value="F:3-demethylubiquinol 3-O-methyltransferase activity"/>
    <property type="evidence" value="ECO:0007669"/>
    <property type="project" value="UniProtKB-UniRule"/>
</dbReference>
<feature type="binding site" evidence="5">
    <location>
        <position position="136"/>
    </location>
    <ligand>
        <name>S-adenosyl-L-methionine</name>
        <dbReference type="ChEBI" id="CHEBI:59789"/>
    </ligand>
</feature>
<name>A0A8J6YNN0_9PROT</name>
<comment type="function">
    <text evidence="5">O-methyltransferase that catalyzes the 2 O-methylation steps in the ubiquinone biosynthetic pathway.</text>
</comment>
<comment type="similarity">
    <text evidence="5">Belongs to the methyltransferase superfamily. UbiG/COQ3 family.</text>
</comment>
<dbReference type="EC" id="2.1.1.222" evidence="5"/>
<dbReference type="UniPathway" id="UPA00232"/>
<dbReference type="GO" id="GO:0102208">
    <property type="term" value="F:2-polyprenyl-6-hydroxyphenol methylase activity"/>
    <property type="evidence" value="ECO:0007669"/>
    <property type="project" value="UniProtKB-EC"/>
</dbReference>
<keyword evidence="3 5" id="KW-0831">Ubiquinone biosynthesis</keyword>
<organism evidence="6 7">
    <name type="scientific">Phaeovibrio sulfidiphilus</name>
    <dbReference type="NCBI Taxonomy" id="1220600"/>
    <lineage>
        <taxon>Bacteria</taxon>
        <taxon>Pseudomonadati</taxon>
        <taxon>Pseudomonadota</taxon>
        <taxon>Alphaproteobacteria</taxon>
        <taxon>Rhodospirillales</taxon>
        <taxon>Rhodospirillaceae</taxon>
        <taxon>Phaeovibrio</taxon>
    </lineage>
</organism>
<dbReference type="GO" id="GO:0032259">
    <property type="term" value="P:methylation"/>
    <property type="evidence" value="ECO:0007669"/>
    <property type="project" value="UniProtKB-KW"/>
</dbReference>
<evidence type="ECO:0000256" key="2">
    <source>
        <dbReference type="ARBA" id="ARBA00022679"/>
    </source>
</evidence>
<keyword evidence="4 5" id="KW-0949">S-adenosyl-L-methionine</keyword>
<dbReference type="AlphaFoldDB" id="A0A8J6YNN0"/>
<reference evidence="6" key="1">
    <citation type="submission" date="2020-10" db="EMBL/GenBank/DDBJ databases">
        <title>Genome sequence of the unusual species of purple photosynthetic bacteria, Phaeovibrio sulfidiphilus DSM 23193, type strain.</title>
        <authorList>
            <person name="Kyndt J.A."/>
            <person name="Meyer T.E."/>
        </authorList>
    </citation>
    <scope>NUCLEOTIDE SEQUENCE</scope>
    <source>
        <strain evidence="6">DSM 23193</strain>
    </source>
</reference>